<gene>
    <name evidence="4" type="ORF">HYX28_07990</name>
</gene>
<protein>
    <submittedName>
        <fullName evidence="4">Fic family protein</fullName>
    </submittedName>
</protein>
<accession>A0A932A8K3</accession>
<evidence type="ECO:0000313" key="4">
    <source>
        <dbReference type="EMBL" id="MBI2678709.1"/>
    </source>
</evidence>
<dbReference type="InterPro" id="IPR036597">
    <property type="entry name" value="Fido-like_dom_sf"/>
</dbReference>
<dbReference type="GO" id="GO:0005524">
    <property type="term" value="F:ATP binding"/>
    <property type="evidence" value="ECO:0007669"/>
    <property type="project" value="UniProtKB-KW"/>
</dbReference>
<dbReference type="Pfam" id="PF02661">
    <property type="entry name" value="Fic"/>
    <property type="match status" value="1"/>
</dbReference>
<keyword evidence="2" id="KW-0067">ATP-binding</keyword>
<evidence type="ECO:0000259" key="3">
    <source>
        <dbReference type="PROSITE" id="PS51459"/>
    </source>
</evidence>
<feature type="active site" evidence="1">
    <location>
        <position position="218"/>
    </location>
</feature>
<dbReference type="InterPro" id="IPR003812">
    <property type="entry name" value="Fido"/>
</dbReference>
<dbReference type="SUPFAM" id="SSF140931">
    <property type="entry name" value="Fic-like"/>
    <property type="match status" value="1"/>
</dbReference>
<feature type="domain" description="Fido" evidence="3">
    <location>
        <begin position="123"/>
        <end position="278"/>
    </location>
</feature>
<dbReference type="InterPro" id="IPR040198">
    <property type="entry name" value="Fido_containing"/>
</dbReference>
<dbReference type="AlphaFoldDB" id="A0A932A8K3"/>
<dbReference type="EMBL" id="JACPNR010000009">
    <property type="protein sequence ID" value="MBI2678709.1"/>
    <property type="molecule type" value="Genomic_DNA"/>
</dbReference>
<evidence type="ECO:0000313" key="5">
    <source>
        <dbReference type="Proteomes" id="UP000779809"/>
    </source>
</evidence>
<proteinExistence type="predicted"/>
<dbReference type="PANTHER" id="PTHR13504">
    <property type="entry name" value="FIDO DOMAIN-CONTAINING PROTEIN DDB_G0283145"/>
    <property type="match status" value="1"/>
</dbReference>
<organism evidence="4 5">
    <name type="scientific">Candidatus Korobacter versatilis</name>
    <dbReference type="NCBI Taxonomy" id="658062"/>
    <lineage>
        <taxon>Bacteria</taxon>
        <taxon>Pseudomonadati</taxon>
        <taxon>Acidobacteriota</taxon>
        <taxon>Terriglobia</taxon>
        <taxon>Terriglobales</taxon>
        <taxon>Candidatus Korobacteraceae</taxon>
        <taxon>Candidatus Korobacter</taxon>
    </lineage>
</organism>
<keyword evidence="2" id="KW-0547">Nucleotide-binding</keyword>
<evidence type="ECO:0000256" key="2">
    <source>
        <dbReference type="PIRSR" id="PIRSR640198-2"/>
    </source>
</evidence>
<feature type="binding site" evidence="2">
    <location>
        <begin position="222"/>
        <end position="229"/>
    </location>
    <ligand>
        <name>ATP</name>
        <dbReference type="ChEBI" id="CHEBI:30616"/>
    </ligand>
</feature>
<evidence type="ECO:0000256" key="1">
    <source>
        <dbReference type="PIRSR" id="PIRSR640198-1"/>
    </source>
</evidence>
<dbReference type="Proteomes" id="UP000779809">
    <property type="component" value="Unassembled WGS sequence"/>
</dbReference>
<sequence>MPDYKWKPIEPLSDEERKIDLATMPLYETWRASKKRLEESSPAQLADFNKRLIRRLSVETGILERLYDLDRGTTEALVAYGFAEDLVSHSSTNIEPSRLIDILHDQEAAVQLVIDCVAKNRELTKGIIHELHAILTRHQDMTMAADQFGNRREIPLLKGKFKEQPNNPKRQDGTLHEYCPPVQVESEIDNLLAWLPGYGNDDPITVAAWFHHRFTQIHPYQDGNGRVARALTTLILLRADLLPLVVDRDLRTEYIKALEMADHFQLSVLAEIFSRLERKAILQALSVDADSDMSHQMSLTSAVIESLADKFGKRRVRKLAELRQVNSIAQELRTRARTVLEQYVTELRGTLEEVGEPDVHIVNGGPDRGNAHWYRFEVVQSAKEAGKFANFDEDHYFIKSSIRVGRERMIFVVSFHHVGREITGIMEATAFSRLESYEDSEDRESVSERFSLCSVEPFVFTYKTKTSEIADAFGRWLDAALAVAVKEYGDQL</sequence>
<dbReference type="PROSITE" id="PS51459">
    <property type="entry name" value="FIDO"/>
    <property type="match status" value="1"/>
</dbReference>
<name>A0A932A8K3_9BACT</name>
<reference evidence="4" key="1">
    <citation type="submission" date="2020-07" db="EMBL/GenBank/DDBJ databases">
        <title>Huge and variable diversity of episymbiotic CPR bacteria and DPANN archaea in groundwater ecosystems.</title>
        <authorList>
            <person name="He C.Y."/>
            <person name="Keren R."/>
            <person name="Whittaker M."/>
            <person name="Farag I.F."/>
            <person name="Doudna J."/>
            <person name="Cate J.H.D."/>
            <person name="Banfield J.F."/>
        </authorList>
    </citation>
    <scope>NUCLEOTIDE SEQUENCE</scope>
    <source>
        <strain evidence="4">NC_groundwater_580_Pr5_B-0.1um_64_19</strain>
    </source>
</reference>
<dbReference type="PANTHER" id="PTHR13504:SF38">
    <property type="entry name" value="FIDO DOMAIN-CONTAINING PROTEIN"/>
    <property type="match status" value="1"/>
</dbReference>
<dbReference type="Gene3D" id="1.10.3290.10">
    <property type="entry name" value="Fido-like domain"/>
    <property type="match status" value="1"/>
</dbReference>
<comment type="caution">
    <text evidence="4">The sequence shown here is derived from an EMBL/GenBank/DDBJ whole genome shotgun (WGS) entry which is preliminary data.</text>
</comment>